<reference evidence="1" key="1">
    <citation type="submission" date="2022-04" db="EMBL/GenBank/DDBJ databases">
        <title>Paenibacillus mangrovi sp. nov., a novel endophytic bacterium isolated from bark of Kandelia candel.</title>
        <authorList>
            <person name="Tuo L."/>
        </authorList>
    </citation>
    <scope>NUCLEOTIDE SEQUENCE</scope>
    <source>
        <strain evidence="1">KQZ6P-2</strain>
    </source>
</reference>
<accession>A0A9X1WX84</accession>
<proteinExistence type="predicted"/>
<gene>
    <name evidence="1" type="ORF">MUG84_26425</name>
</gene>
<dbReference type="EMBL" id="JALIRP010000021">
    <property type="protein sequence ID" value="MCJ8015208.1"/>
    <property type="molecule type" value="Genomic_DNA"/>
</dbReference>
<evidence type="ECO:0000313" key="2">
    <source>
        <dbReference type="Proteomes" id="UP001139347"/>
    </source>
</evidence>
<dbReference type="RefSeq" id="WP_244731158.1">
    <property type="nucleotide sequence ID" value="NZ_JALIRP010000021.1"/>
</dbReference>
<protein>
    <submittedName>
        <fullName evidence="1">Uncharacterized protein</fullName>
    </submittedName>
</protein>
<evidence type="ECO:0000313" key="1">
    <source>
        <dbReference type="EMBL" id="MCJ8015208.1"/>
    </source>
</evidence>
<dbReference type="AlphaFoldDB" id="A0A9X1WX84"/>
<keyword evidence="2" id="KW-1185">Reference proteome</keyword>
<sequence>MASPLSLAGLSADFSSSQIHLADQGSVSDRSVNGLLSDGYALFESPEYII</sequence>
<name>A0A9X1WX84_9BACL</name>
<dbReference type="Proteomes" id="UP001139347">
    <property type="component" value="Unassembled WGS sequence"/>
</dbReference>
<comment type="caution">
    <text evidence="1">The sequence shown here is derived from an EMBL/GenBank/DDBJ whole genome shotgun (WGS) entry which is preliminary data.</text>
</comment>
<organism evidence="1 2">
    <name type="scientific">Paenibacillus mangrovi</name>
    <dbReference type="NCBI Taxonomy" id="2931978"/>
    <lineage>
        <taxon>Bacteria</taxon>
        <taxon>Bacillati</taxon>
        <taxon>Bacillota</taxon>
        <taxon>Bacilli</taxon>
        <taxon>Bacillales</taxon>
        <taxon>Paenibacillaceae</taxon>
        <taxon>Paenibacillus</taxon>
    </lineage>
</organism>